<evidence type="ECO:0000313" key="5">
    <source>
        <dbReference type="EMBL" id="CAD6250274.1"/>
    </source>
</evidence>
<feature type="region of interest" description="Disordered" evidence="3">
    <location>
        <begin position="971"/>
        <end position="1014"/>
    </location>
</feature>
<feature type="region of interest" description="Disordered" evidence="3">
    <location>
        <begin position="84"/>
        <end position="179"/>
    </location>
</feature>
<dbReference type="AlphaFoldDB" id="A0A811PR46"/>
<proteinExistence type="inferred from homology"/>
<dbReference type="EMBL" id="CAJGYO010000008">
    <property type="protein sequence ID" value="CAD6250274.1"/>
    <property type="molecule type" value="Genomic_DNA"/>
</dbReference>
<dbReference type="Proteomes" id="UP000604825">
    <property type="component" value="Unassembled WGS sequence"/>
</dbReference>
<gene>
    <name evidence="5" type="ORF">NCGR_LOCUS34068</name>
</gene>
<comment type="function">
    <text evidence="2">Acts as a co-chaperone for HSP90.</text>
</comment>
<name>A0A811PR46_9POAL</name>
<feature type="compositionally biased region" description="Pro residues" evidence="3">
    <location>
        <begin position="244"/>
        <end position="256"/>
    </location>
</feature>
<dbReference type="GO" id="GO:0051879">
    <property type="term" value="F:Hsp90 protein binding"/>
    <property type="evidence" value="ECO:0007669"/>
    <property type="project" value="UniProtKB-UniRule"/>
</dbReference>
<dbReference type="PROSITE" id="PS51203">
    <property type="entry name" value="CS"/>
    <property type="match status" value="1"/>
</dbReference>
<feature type="compositionally biased region" description="Basic and acidic residues" evidence="3">
    <location>
        <begin position="143"/>
        <end position="156"/>
    </location>
</feature>
<evidence type="ECO:0000256" key="1">
    <source>
        <dbReference type="ARBA" id="ARBA00025733"/>
    </source>
</evidence>
<organism evidence="5 6">
    <name type="scientific">Miscanthus lutarioriparius</name>
    <dbReference type="NCBI Taxonomy" id="422564"/>
    <lineage>
        <taxon>Eukaryota</taxon>
        <taxon>Viridiplantae</taxon>
        <taxon>Streptophyta</taxon>
        <taxon>Embryophyta</taxon>
        <taxon>Tracheophyta</taxon>
        <taxon>Spermatophyta</taxon>
        <taxon>Magnoliopsida</taxon>
        <taxon>Liliopsida</taxon>
        <taxon>Poales</taxon>
        <taxon>Poaceae</taxon>
        <taxon>PACMAD clade</taxon>
        <taxon>Panicoideae</taxon>
        <taxon>Andropogonodae</taxon>
        <taxon>Andropogoneae</taxon>
        <taxon>Saccharinae</taxon>
        <taxon>Miscanthus</taxon>
    </lineage>
</organism>
<dbReference type="GO" id="GO:0006457">
    <property type="term" value="P:protein folding"/>
    <property type="evidence" value="ECO:0007669"/>
    <property type="project" value="TreeGrafter"/>
</dbReference>
<dbReference type="SUPFAM" id="SSF49764">
    <property type="entry name" value="HSP20-like chaperones"/>
    <property type="match status" value="1"/>
</dbReference>
<reference evidence="5" key="1">
    <citation type="submission" date="2020-10" db="EMBL/GenBank/DDBJ databases">
        <authorList>
            <person name="Han B."/>
            <person name="Lu T."/>
            <person name="Zhao Q."/>
            <person name="Huang X."/>
            <person name="Zhao Y."/>
        </authorList>
    </citation>
    <scope>NUCLEOTIDE SEQUENCE</scope>
</reference>
<dbReference type="GO" id="GO:0005634">
    <property type="term" value="C:nucleus"/>
    <property type="evidence" value="ECO:0007669"/>
    <property type="project" value="UniProtKB-SubCell"/>
</dbReference>
<feature type="domain" description="CS" evidence="4">
    <location>
        <begin position="895"/>
        <end position="997"/>
    </location>
</feature>
<evidence type="ECO:0000259" key="4">
    <source>
        <dbReference type="PROSITE" id="PS51203"/>
    </source>
</evidence>
<dbReference type="GO" id="GO:0005829">
    <property type="term" value="C:cytosol"/>
    <property type="evidence" value="ECO:0007669"/>
    <property type="project" value="TreeGrafter"/>
</dbReference>
<keyword evidence="2" id="KW-0143">Chaperone</keyword>
<dbReference type="GO" id="GO:0051131">
    <property type="term" value="P:chaperone-mediated protein complex assembly"/>
    <property type="evidence" value="ECO:0007669"/>
    <property type="project" value="TreeGrafter"/>
</dbReference>
<sequence length="1014" mass="112859">MLRREAVGRRFRPPLWRALPPTRPPGLLPLMKNPIPCHRRQQQPNKPSQIQEKGVILGLGMLTRLWLPVCRAVPARRARDVGIRHVADDGGGPPSAGLLPAGHRSTAVAPPPGSDPRPPAGMQRTPSTPATPPTYSNFNAADSSEHPSARRPRVLEHTLPPHCRRRPEQQQQQKPKRSDLFGSASAILQLGMKTAVPHLRPPPCRGGGPPSAGLLPAGHRSTPAAPPPVGLLSTFDGSDLRPPAGTPPTPSTPATPPTYSNFNAAGRSEPPSARRPGVPEDTLPPHQRRRPEQQQQKPKRSDLFASASSAMLRLGMKTAVPHLRPPACRTVPLLTGGGPPSAGLLPAGHGLTPATPPVSPSVGLLFNFHGPCPRLPAGPGTPWTGRHLLAPHCPVIRIRRHLQLNMMMTLRLVLKKGTQPTKRLLSTFSDPVTKGINLLSVEECESARDEMSSGIEDVVDKIACLEGNLQNLSASYLKELLQHVLKECKKHQSKEMLKKLYYEKIRPALVARVLLSPYSLSDHRGIKLLEEYKKHVTDAKYLTSIDLMEAMINMTELYWSIFLDFLSEKGCLVIEDWDNSLGASFGTTLYKRGVTFDGSPLYKGECDASFLEDKNNKKNSKASICIAIWTSTSEILSSIVIKDYPCEDSIEAEAMAMFLLLKEGIRLGLHLHPFEVCSDCQLVFNTLWGAHRIDLDDRNADLLKLLKYMRRYYTSLIPEWQQREKMFWVDGLMRVMKLEGPDTNVDLRSLLKKVKSYLSGKPLFKFTQKQGSFNSLIKKTLRPSKVFIVMKESQSEARSKILKMYEDCRIEETSEDSENCRMIILNVEHRTISKTAKRDLWISFDSSIPEGLFQNKSDSLMVFLRTPSEKHVGTKIPELNPVSFVSFHNKEKKRSPHPNTKWSQSFDKLFIVVELPEAKDIMLDLKPEGHFHFSAMGADDMPYELDLELFDAINLEKLDIRAAASDLQNDENEVMNEANEVRSEKKANEDVGGSMVEQSKGEEAPTGAAKEEKP</sequence>
<evidence type="ECO:0000313" key="6">
    <source>
        <dbReference type="Proteomes" id="UP000604825"/>
    </source>
</evidence>
<dbReference type="Gene3D" id="2.60.40.790">
    <property type="match status" value="1"/>
</dbReference>
<feature type="compositionally biased region" description="Basic and acidic residues" evidence="3">
    <location>
        <begin position="999"/>
        <end position="1014"/>
    </location>
</feature>
<evidence type="ECO:0000256" key="3">
    <source>
        <dbReference type="SAM" id="MobiDB-lite"/>
    </source>
</evidence>
<dbReference type="OrthoDB" id="721236at2759"/>
<comment type="similarity">
    <text evidence="1 2">Belongs to the p23/wos2 family.</text>
</comment>
<keyword evidence="2" id="KW-0539">Nucleus</keyword>
<accession>A0A811PR46</accession>
<dbReference type="InterPro" id="IPR007052">
    <property type="entry name" value="CS_dom"/>
</dbReference>
<comment type="subcellular location">
    <subcellularLocation>
        <location evidence="2">Cytoplasm</location>
    </subcellularLocation>
    <subcellularLocation>
        <location evidence="2">Nucleus</location>
    </subcellularLocation>
</comment>
<dbReference type="GO" id="GO:0051087">
    <property type="term" value="F:protein-folding chaperone binding"/>
    <property type="evidence" value="ECO:0007669"/>
    <property type="project" value="TreeGrafter"/>
</dbReference>
<feature type="compositionally biased region" description="Basic and acidic residues" evidence="3">
    <location>
        <begin position="979"/>
        <end position="989"/>
    </location>
</feature>
<dbReference type="PANTHER" id="PTHR22932:SF11">
    <property type="entry name" value="CO-CHAPERONE PROTEIN P23"/>
    <property type="match status" value="1"/>
</dbReference>
<feature type="region of interest" description="Disordered" evidence="3">
    <location>
        <begin position="196"/>
        <end position="302"/>
    </location>
</feature>
<dbReference type="InterPro" id="IPR008978">
    <property type="entry name" value="HSP20-like_chaperone"/>
</dbReference>
<comment type="subunit">
    <text evidence="2">Interacts with HSP90 in an ATP-dependent manner.</text>
</comment>
<protein>
    <recommendedName>
        <fullName evidence="2">Co-chaperone protein p23</fullName>
    </recommendedName>
</protein>
<comment type="caution">
    <text evidence="5">The sequence shown here is derived from an EMBL/GenBank/DDBJ whole genome shotgun (WGS) entry which is preliminary data.</text>
</comment>
<feature type="compositionally biased region" description="Pro residues" evidence="3">
    <location>
        <begin position="109"/>
        <end position="119"/>
    </location>
</feature>
<dbReference type="PANTHER" id="PTHR22932">
    <property type="entry name" value="TELOMERASE-BINDING PROTEIN P23 HSP90 CO-CHAPERONE"/>
    <property type="match status" value="1"/>
</dbReference>
<keyword evidence="2" id="KW-0963">Cytoplasm</keyword>
<dbReference type="InterPro" id="IPR045250">
    <property type="entry name" value="p23-like"/>
</dbReference>
<evidence type="ECO:0000256" key="2">
    <source>
        <dbReference type="RuleBase" id="RU369032"/>
    </source>
</evidence>
<keyword evidence="6" id="KW-1185">Reference proteome</keyword>